<gene>
    <name evidence="1" type="ORF">CAEBREN_28962</name>
</gene>
<dbReference type="Proteomes" id="UP000008068">
    <property type="component" value="Unassembled WGS sequence"/>
</dbReference>
<name>G0PDP0_CAEBE</name>
<evidence type="ECO:0000313" key="2">
    <source>
        <dbReference type="Proteomes" id="UP000008068"/>
    </source>
</evidence>
<accession>G0PDP0</accession>
<sequence length="56" mass="7018">MLINRLSFFNYVLSIERGYKYFTRYSYFYFINSKARKGYGYGLDWIWIEIRRIVEP</sequence>
<protein>
    <submittedName>
        <fullName evidence="1">Uncharacterized protein</fullName>
    </submittedName>
</protein>
<dbReference type="HOGENOM" id="CLU_3016152_0_0_1"/>
<evidence type="ECO:0000313" key="1">
    <source>
        <dbReference type="EMBL" id="EGT51928.1"/>
    </source>
</evidence>
<dbReference type="InParanoid" id="G0PDP0"/>
<organism evidence="2">
    <name type="scientific">Caenorhabditis brenneri</name>
    <name type="common">Nematode worm</name>
    <dbReference type="NCBI Taxonomy" id="135651"/>
    <lineage>
        <taxon>Eukaryota</taxon>
        <taxon>Metazoa</taxon>
        <taxon>Ecdysozoa</taxon>
        <taxon>Nematoda</taxon>
        <taxon>Chromadorea</taxon>
        <taxon>Rhabditida</taxon>
        <taxon>Rhabditina</taxon>
        <taxon>Rhabditomorpha</taxon>
        <taxon>Rhabditoidea</taxon>
        <taxon>Rhabditidae</taxon>
        <taxon>Peloderinae</taxon>
        <taxon>Caenorhabditis</taxon>
    </lineage>
</organism>
<dbReference type="AlphaFoldDB" id="G0PDP0"/>
<proteinExistence type="predicted"/>
<keyword evidence="2" id="KW-1185">Reference proteome</keyword>
<reference evidence="2" key="1">
    <citation type="submission" date="2011-07" db="EMBL/GenBank/DDBJ databases">
        <authorList>
            <consortium name="Caenorhabditis brenneri Sequencing and Analysis Consortium"/>
            <person name="Wilson R.K."/>
        </authorList>
    </citation>
    <scope>NUCLEOTIDE SEQUENCE [LARGE SCALE GENOMIC DNA]</scope>
    <source>
        <strain evidence="2">PB2801</strain>
    </source>
</reference>
<dbReference type="EMBL" id="GL380283">
    <property type="protein sequence ID" value="EGT51928.1"/>
    <property type="molecule type" value="Genomic_DNA"/>
</dbReference>